<protein>
    <submittedName>
        <fullName evidence="1">SRPBCC family protein</fullName>
    </submittedName>
</protein>
<dbReference type="Pfam" id="PF10604">
    <property type="entry name" value="Polyketide_cyc2"/>
    <property type="match status" value="1"/>
</dbReference>
<dbReference type="Proteomes" id="UP001203423">
    <property type="component" value="Unassembled WGS sequence"/>
</dbReference>
<dbReference type="InterPro" id="IPR023393">
    <property type="entry name" value="START-like_dom_sf"/>
</dbReference>
<dbReference type="SUPFAM" id="SSF55961">
    <property type="entry name" value="Bet v1-like"/>
    <property type="match status" value="1"/>
</dbReference>
<accession>A0ABT0LHW0</accession>
<evidence type="ECO:0000313" key="2">
    <source>
        <dbReference type="Proteomes" id="UP001203423"/>
    </source>
</evidence>
<dbReference type="Gene3D" id="3.30.530.20">
    <property type="match status" value="1"/>
</dbReference>
<dbReference type="InterPro" id="IPR019587">
    <property type="entry name" value="Polyketide_cyclase/dehydratase"/>
</dbReference>
<name>A0ABT0LHW0_9GAMM</name>
<reference evidence="1 2" key="1">
    <citation type="submission" date="2022-01" db="EMBL/GenBank/DDBJ databases">
        <title>Whole genome-based taxonomy of the Shewanellaceae.</title>
        <authorList>
            <person name="Martin-Rodriguez A.J."/>
        </authorList>
    </citation>
    <scope>NUCLEOTIDE SEQUENCE [LARGE SCALE GENOMIC DNA]</scope>
    <source>
        <strain evidence="1 2">DSM 17177</strain>
    </source>
</reference>
<comment type="caution">
    <text evidence="1">The sequence shown here is derived from an EMBL/GenBank/DDBJ whole genome shotgun (WGS) entry which is preliminary data.</text>
</comment>
<dbReference type="RefSeq" id="WP_248942560.1">
    <property type="nucleotide sequence ID" value="NZ_JAKIKS010000132.1"/>
</dbReference>
<gene>
    <name evidence="1" type="ORF">L2764_22440</name>
</gene>
<organism evidence="1 2">
    <name type="scientific">Shewanella surugensis</name>
    <dbReference type="NCBI Taxonomy" id="212020"/>
    <lineage>
        <taxon>Bacteria</taxon>
        <taxon>Pseudomonadati</taxon>
        <taxon>Pseudomonadota</taxon>
        <taxon>Gammaproteobacteria</taxon>
        <taxon>Alteromonadales</taxon>
        <taxon>Shewanellaceae</taxon>
        <taxon>Shewanella</taxon>
    </lineage>
</organism>
<dbReference type="CDD" id="cd07821">
    <property type="entry name" value="PYR_PYL_RCAR_like"/>
    <property type="match status" value="1"/>
</dbReference>
<keyword evidence="2" id="KW-1185">Reference proteome</keyword>
<evidence type="ECO:0000313" key="1">
    <source>
        <dbReference type="EMBL" id="MCL1127164.1"/>
    </source>
</evidence>
<dbReference type="EMBL" id="JAKIKS010000132">
    <property type="protein sequence ID" value="MCL1127164.1"/>
    <property type="molecule type" value="Genomic_DNA"/>
</dbReference>
<proteinExistence type="predicted"/>
<sequence>MSTVTVTQLFNVDIETVWAQIADVTLISNWHPSVDYADLLSPHASGMGATRRCNFYDGTNVIEEVVNLDRKHHSFSLQIREFKGPINRFDSHWTLRSTPSGATQITVVMDYDMKLSILGAAMNVLMIKGNMAKRLNKLMQALGHHLKTGELIDQHF</sequence>